<dbReference type="Pfam" id="PF13731">
    <property type="entry name" value="WxL"/>
    <property type="match status" value="1"/>
</dbReference>
<accession>A0A2T5DEV8</accession>
<dbReference type="EMBL" id="PYGR01000008">
    <property type="protein sequence ID" value="PTO36547.1"/>
    <property type="molecule type" value="Genomic_DNA"/>
</dbReference>
<reference evidence="2 3" key="1">
    <citation type="submission" date="2018-03" db="EMBL/GenBank/DDBJ databases">
        <title>Draft genome sequences of four Enterococcus mundtii strains isolated from beef slaughterhouses in Kenya.</title>
        <authorList>
            <person name="Wambui J."/>
            <person name="Stevens M."/>
            <person name="Njage P."/>
            <person name="Stephan R."/>
            <person name="Tasara T."/>
        </authorList>
    </citation>
    <scope>NUCLEOTIDE SEQUENCE [LARGE SCALE GENOMIC DNA]</scope>
    <source>
        <strain evidence="2 3">H18-EM</strain>
    </source>
</reference>
<evidence type="ECO:0000313" key="2">
    <source>
        <dbReference type="EMBL" id="PTO36547.1"/>
    </source>
</evidence>
<feature type="domain" description="WxL" evidence="1">
    <location>
        <begin position="609"/>
        <end position="754"/>
    </location>
</feature>
<evidence type="ECO:0000313" key="3">
    <source>
        <dbReference type="Proteomes" id="UP000244022"/>
    </source>
</evidence>
<sequence length="758" mass="82969">MRRRICQVLTVLSVSSLTLSSLGGSRLVYGETLQSSQMQRQEVGNIETTDETDPLLDTGETKRLTEYEEKQNDQSSQVEEELATGSSFSMYNLDPIPFPPTANLTETSIDSFPKLIRLDNSGQIVSGFEFLPQSETYLVNQGSSATFLNDRRITNSAAAGSGTVFRVGDIIRFENVGIGANDRPFHAIYEVLRQGNNLAVHAQGFSSHTVGSDPRSAVFLVHFEYADGSPVEGSIAMSLGGTANPTLTTLEENMYAVATSSNVPRWGQIDPSVLSARINRGTMNVFVPAEPHVQAWSAFNISSVSLFQQHGPELDVFYNELDVIGDIEEEAFVSRYKVSQRIPSASRPGGRLNIQVDNPDILKASDAQILSVKDDTGTDLSEVVTVTQTAEQLTFGIDDEALSSLRGKTIDIELEYPIDKEKSPSDFLVGDYLEVDLEVSNSQSSTIATGTAKTWARPWGDPVPQEVGQGLSTADLDPKELVENLANKLVGDEPFVVGFSEEKTFDTLGDTTVDVIIESQISGIQNTIAVPVKVIEADVVLTVEFMNEINQLLSDYTVVMDGKIGDVVDLTTEPLVLEQMQALDQAGYEIVTRPENESSFTLTQTEMIARYQVTGLLRLTSVPSALDFGSLTYNARTQRVEKPTFDQEKEPLLVTDTRASADSGWTMMATLSSPLVNEDDQELVNALRYVFEGEETILDTNALIVHRQNDAQRLFNVSDTWGDTRGSDGLKLQIGARDVVHTGNYQGTITWTLMAGQP</sequence>
<dbReference type="RefSeq" id="WP_108145540.1">
    <property type="nucleotide sequence ID" value="NZ_PYGR01000008.1"/>
</dbReference>
<gene>
    <name evidence="2" type="ORF">C6N14_03210</name>
</gene>
<organism evidence="2 3">
    <name type="scientific">Enterococcus mundtii</name>
    <dbReference type="NCBI Taxonomy" id="53346"/>
    <lineage>
        <taxon>Bacteria</taxon>
        <taxon>Bacillati</taxon>
        <taxon>Bacillota</taxon>
        <taxon>Bacilli</taxon>
        <taxon>Lactobacillales</taxon>
        <taxon>Enterococcaceae</taxon>
        <taxon>Enterococcus</taxon>
    </lineage>
</organism>
<dbReference type="Proteomes" id="UP000244022">
    <property type="component" value="Unassembled WGS sequence"/>
</dbReference>
<evidence type="ECO:0000259" key="1">
    <source>
        <dbReference type="Pfam" id="PF13731"/>
    </source>
</evidence>
<dbReference type="InterPro" id="IPR027994">
    <property type="entry name" value="WxL_dom"/>
</dbReference>
<name>A0A2T5DEV8_ENTMU</name>
<protein>
    <recommendedName>
        <fullName evidence="1">WxL domain-containing protein</fullName>
    </recommendedName>
</protein>
<proteinExistence type="predicted"/>
<dbReference type="AlphaFoldDB" id="A0A2T5DEV8"/>
<comment type="caution">
    <text evidence="2">The sequence shown here is derived from an EMBL/GenBank/DDBJ whole genome shotgun (WGS) entry which is preliminary data.</text>
</comment>
<dbReference type="Gene3D" id="2.60.40.3600">
    <property type="match status" value="1"/>
</dbReference>